<feature type="region of interest" description="Disordered" evidence="13">
    <location>
        <begin position="68"/>
        <end position="115"/>
    </location>
</feature>
<reference evidence="16 17" key="1">
    <citation type="journal article" date="2018" name="Nat. Ecol. Evol.">
        <title>Shark genomes provide insights into elasmobranch evolution and the origin of vertebrates.</title>
        <authorList>
            <person name="Hara Y"/>
            <person name="Yamaguchi K"/>
            <person name="Onimaru K"/>
            <person name="Kadota M"/>
            <person name="Koyanagi M"/>
            <person name="Keeley SD"/>
            <person name="Tatsumi K"/>
            <person name="Tanaka K"/>
            <person name="Motone F"/>
            <person name="Kageyama Y"/>
            <person name="Nozu R"/>
            <person name="Adachi N"/>
            <person name="Nishimura O"/>
            <person name="Nakagawa R"/>
            <person name="Tanegashima C"/>
            <person name="Kiyatake I"/>
            <person name="Matsumoto R"/>
            <person name="Murakumo K"/>
            <person name="Nishida K"/>
            <person name="Terakita A"/>
            <person name="Kuratani S"/>
            <person name="Sato K"/>
            <person name="Hyodo S Kuraku.S."/>
        </authorList>
    </citation>
    <scope>NUCLEOTIDE SEQUENCE [LARGE SCALE GENOMIC DNA]</scope>
</reference>
<keyword evidence="6" id="KW-0653">Protein transport</keyword>
<name>A0A401ST67_CHIPU</name>
<dbReference type="PROSITE" id="PS50103">
    <property type="entry name" value="ZF_C3H1"/>
    <property type="match status" value="2"/>
</dbReference>
<dbReference type="Proteomes" id="UP000287033">
    <property type="component" value="Unassembled WGS sequence"/>
</dbReference>
<comment type="caution">
    <text evidence="16">The sequence shown here is derived from an EMBL/GenBank/DDBJ whole genome shotgun (WGS) entry which is preliminary data.</text>
</comment>
<feature type="zinc finger region" description="C3H1-type" evidence="12">
    <location>
        <begin position="114"/>
        <end position="141"/>
    </location>
</feature>
<evidence type="ECO:0000313" key="16">
    <source>
        <dbReference type="EMBL" id="GCC33579.1"/>
    </source>
</evidence>
<evidence type="ECO:0000256" key="10">
    <source>
        <dbReference type="ARBA" id="ARBA00042384"/>
    </source>
</evidence>
<dbReference type="InterPro" id="IPR051767">
    <property type="entry name" value="Nucleoporin_NUP42"/>
</dbReference>
<dbReference type="Gene3D" id="4.10.1000.10">
    <property type="entry name" value="Zinc finger, CCCH-type"/>
    <property type="match status" value="1"/>
</dbReference>
<evidence type="ECO:0000256" key="9">
    <source>
        <dbReference type="ARBA" id="ARBA00039886"/>
    </source>
</evidence>
<dbReference type="AlphaFoldDB" id="A0A401ST67"/>
<protein>
    <recommendedName>
        <fullName evidence="9">Nucleoporin NUP42</fullName>
    </recommendedName>
    <alternativeName>
        <fullName evidence="10">Nucleoporin-like protein 2</fullName>
    </alternativeName>
</protein>
<keyword evidence="6" id="KW-0811">Translocation</keyword>
<organism evidence="16 17">
    <name type="scientific">Chiloscyllium punctatum</name>
    <name type="common">Brownbanded bambooshark</name>
    <name type="synonym">Hemiscyllium punctatum</name>
    <dbReference type="NCBI Taxonomy" id="137246"/>
    <lineage>
        <taxon>Eukaryota</taxon>
        <taxon>Metazoa</taxon>
        <taxon>Chordata</taxon>
        <taxon>Craniata</taxon>
        <taxon>Vertebrata</taxon>
        <taxon>Chondrichthyes</taxon>
        <taxon>Elasmobranchii</taxon>
        <taxon>Galeomorphii</taxon>
        <taxon>Galeoidea</taxon>
        <taxon>Orectolobiformes</taxon>
        <taxon>Hemiscylliidae</taxon>
        <taxon>Chiloscyllium</taxon>
    </lineage>
</organism>
<dbReference type="SUPFAM" id="SSF161219">
    <property type="entry name" value="CHY zinc finger-like"/>
    <property type="match status" value="1"/>
</dbReference>
<dbReference type="GO" id="GO:0005643">
    <property type="term" value="C:nuclear pore"/>
    <property type="evidence" value="ECO:0007669"/>
    <property type="project" value="UniProtKB-SubCell"/>
</dbReference>
<keyword evidence="6" id="KW-0813">Transport</keyword>
<evidence type="ECO:0000256" key="5">
    <source>
        <dbReference type="ARBA" id="ARBA00022833"/>
    </source>
</evidence>
<feature type="compositionally biased region" description="Low complexity" evidence="13">
    <location>
        <begin position="363"/>
        <end position="372"/>
    </location>
</feature>
<dbReference type="InterPro" id="IPR037274">
    <property type="entry name" value="Znf_CHY_sf"/>
</dbReference>
<comment type="function">
    <text evidence="8">Required for the export of mRNAs containing poly(A) tails from the nucleus into the cytoplasm.</text>
</comment>
<feature type="domain" description="CHY-type" evidence="15">
    <location>
        <begin position="565"/>
        <end position="633"/>
    </location>
</feature>
<evidence type="ECO:0000259" key="15">
    <source>
        <dbReference type="PROSITE" id="PS51266"/>
    </source>
</evidence>
<feature type="domain" description="C3H1-type" evidence="14">
    <location>
        <begin position="114"/>
        <end position="141"/>
    </location>
</feature>
<evidence type="ECO:0000256" key="1">
    <source>
        <dbReference type="ARBA" id="ARBA00004335"/>
    </source>
</evidence>
<dbReference type="InterPro" id="IPR036855">
    <property type="entry name" value="Znf_CCCH_sf"/>
</dbReference>
<keyword evidence="17" id="KW-1185">Reference proteome</keyword>
<keyword evidence="7" id="KW-0539">Nucleus</keyword>
<dbReference type="OMA" id="GIEFVPY"/>
<accession>A0A401ST67</accession>
<dbReference type="Gene3D" id="2.30.30.1190">
    <property type="match status" value="1"/>
</dbReference>
<dbReference type="SMART" id="SM00356">
    <property type="entry name" value="ZnF_C3H1"/>
    <property type="match status" value="2"/>
</dbReference>
<dbReference type="STRING" id="137246.A0A401ST67"/>
<dbReference type="PANTHER" id="PTHR46527:SF1">
    <property type="entry name" value="NUCLEOPORIN NUP42"/>
    <property type="match status" value="1"/>
</dbReference>
<proteinExistence type="predicted"/>
<sequence>MEVDPSSAAETKTSNSTEKTRTFGTSQSKPRNANPYPPVCRFYSRGRYCQFGRRCRFLHEYLEPQVSPSVPANHDDGNADDTSQCQGSTESPTKPAEDLGRVRPGPPKMLGPRERPKRPCRYYLSGYCAMEERCRFWHPEKQPPLRDCVGPEAARVSPRPVGPLIRPPVPRPAVVKDEVKLTELTQEVARQLRETEISQLMKRFPKEQLIIQESESGKQTYYRIVVEPTDPDWVFTVEIPEDQDLPVSMGRHVCTASEEWLRAKHATNRLMGKLELLFRPYLRWLDRNMEKLFTEGARQIKRELDAERAGIHIVPYQQLRARLPGAVASQTTETSAGPRKEDASEELSQKLQEVKVTESESPEMSGTGSEISTSEEEDDCSRTGSPSGDPPISCKGTAMRLVGLELGEETATLSAQQITVSLKCSRCKVGSQFTVSQKCPSYVSCEKCNTDISVAFQPSVVHEHSDIMGYLDLCGCVPVELVIQDSRFAVGCLKCSKEGPLQGLSYGRYKELNCLQCHAKLSVMVEAAQFYQIHPDIQDETDANNAVHRRRKRQSPGPVLQYGKPLPEFGTCVHYKKSFRWLRFPCCGRAYPCDVCHDDDQDHVMEMANRMICGYCAKEQPYSNGKPCISCRAMMTKGFHSSHWEGGRGCRNRIKMSHKDKQKYLNSMKTVSRRSQRQHQK</sequence>
<evidence type="ECO:0000313" key="17">
    <source>
        <dbReference type="Proteomes" id="UP000287033"/>
    </source>
</evidence>
<feature type="region of interest" description="Disordered" evidence="13">
    <location>
        <begin position="1"/>
        <end position="37"/>
    </location>
</feature>
<evidence type="ECO:0000256" key="6">
    <source>
        <dbReference type="ARBA" id="ARBA00023132"/>
    </source>
</evidence>
<feature type="region of interest" description="Disordered" evidence="13">
    <location>
        <begin position="325"/>
        <end position="394"/>
    </location>
</feature>
<dbReference type="GO" id="GO:0031965">
    <property type="term" value="C:nuclear membrane"/>
    <property type="evidence" value="ECO:0007669"/>
    <property type="project" value="UniProtKB-SubCell"/>
</dbReference>
<evidence type="ECO:0000256" key="4">
    <source>
        <dbReference type="ARBA" id="ARBA00022771"/>
    </source>
</evidence>
<feature type="compositionally biased region" description="Polar residues" evidence="13">
    <location>
        <begin position="8"/>
        <end position="31"/>
    </location>
</feature>
<dbReference type="Pfam" id="PF05495">
    <property type="entry name" value="zf-CHY"/>
    <property type="match status" value="1"/>
</dbReference>
<feature type="zinc finger region" description="C3H1-type" evidence="12">
    <location>
        <begin position="34"/>
        <end position="62"/>
    </location>
</feature>
<gene>
    <name evidence="16" type="ORF">chiPu_0012049</name>
</gene>
<feature type="domain" description="C3H1-type" evidence="14">
    <location>
        <begin position="34"/>
        <end position="62"/>
    </location>
</feature>
<feature type="compositionally biased region" description="Polar residues" evidence="13">
    <location>
        <begin position="80"/>
        <end position="92"/>
    </location>
</feature>
<comment type="subcellular location">
    <subcellularLocation>
        <location evidence="1">Nucleus membrane</location>
        <topology evidence="1">Peripheral membrane protein</topology>
        <orientation evidence="1">Cytoplasmic side</orientation>
    </subcellularLocation>
    <subcellularLocation>
        <location evidence="2">Nucleus</location>
        <location evidence="2">Nuclear pore complex</location>
    </subcellularLocation>
</comment>
<evidence type="ECO:0000256" key="13">
    <source>
        <dbReference type="SAM" id="MobiDB-lite"/>
    </source>
</evidence>
<dbReference type="PANTHER" id="PTHR46527">
    <property type="entry name" value="NUCLEOPORIN-LIKE PROTEIN 2"/>
    <property type="match status" value="1"/>
</dbReference>
<dbReference type="SUPFAM" id="SSF90229">
    <property type="entry name" value="CCCH zinc finger"/>
    <property type="match status" value="2"/>
</dbReference>
<dbReference type="Pfam" id="PF00642">
    <property type="entry name" value="zf-CCCH"/>
    <property type="match status" value="1"/>
</dbReference>
<dbReference type="OrthoDB" id="411372at2759"/>
<dbReference type="PROSITE" id="PS51266">
    <property type="entry name" value="ZF_CHY"/>
    <property type="match status" value="1"/>
</dbReference>
<evidence type="ECO:0000259" key="14">
    <source>
        <dbReference type="PROSITE" id="PS50103"/>
    </source>
</evidence>
<keyword evidence="4 11" id="KW-0863">Zinc-finger</keyword>
<dbReference type="InterPro" id="IPR000571">
    <property type="entry name" value="Znf_CCCH"/>
</dbReference>
<evidence type="ECO:0000256" key="11">
    <source>
        <dbReference type="PROSITE-ProRule" id="PRU00601"/>
    </source>
</evidence>
<evidence type="ECO:0000256" key="2">
    <source>
        <dbReference type="ARBA" id="ARBA00004567"/>
    </source>
</evidence>
<evidence type="ECO:0000256" key="3">
    <source>
        <dbReference type="ARBA" id="ARBA00022723"/>
    </source>
</evidence>
<evidence type="ECO:0000256" key="12">
    <source>
        <dbReference type="PROSITE-ProRule" id="PRU00723"/>
    </source>
</evidence>
<keyword evidence="6" id="KW-0509">mRNA transport</keyword>
<keyword evidence="6" id="KW-0906">Nuclear pore complex</keyword>
<dbReference type="GO" id="GO:0008270">
    <property type="term" value="F:zinc ion binding"/>
    <property type="evidence" value="ECO:0007669"/>
    <property type="project" value="UniProtKB-KW"/>
</dbReference>
<keyword evidence="5 12" id="KW-0862">Zinc</keyword>
<dbReference type="InterPro" id="IPR008913">
    <property type="entry name" value="Znf_CHY"/>
</dbReference>
<evidence type="ECO:0000256" key="8">
    <source>
        <dbReference type="ARBA" id="ARBA00037262"/>
    </source>
</evidence>
<evidence type="ECO:0000256" key="7">
    <source>
        <dbReference type="ARBA" id="ARBA00023242"/>
    </source>
</evidence>
<dbReference type="EMBL" id="BEZZ01000529">
    <property type="protein sequence ID" value="GCC33579.1"/>
    <property type="molecule type" value="Genomic_DNA"/>
</dbReference>
<keyword evidence="3 12" id="KW-0479">Metal-binding</keyword>